<reference evidence="2 3" key="1">
    <citation type="submission" date="2018-10" db="EMBL/GenBank/DDBJ databases">
        <authorList>
            <consortium name="Pathogen Informatics"/>
        </authorList>
    </citation>
    <scope>NUCLEOTIDE SEQUENCE [LARGE SCALE GENOMIC DNA]</scope>
</reference>
<keyword evidence="3" id="KW-1185">Reference proteome</keyword>
<feature type="compositionally biased region" description="Pro residues" evidence="1">
    <location>
        <begin position="17"/>
        <end position="28"/>
    </location>
</feature>
<reference evidence="4" key="2">
    <citation type="submission" date="2019-11" db="UniProtKB">
        <authorList>
            <consortium name="WormBaseParasite"/>
        </authorList>
    </citation>
    <scope>IDENTIFICATION</scope>
</reference>
<dbReference type="WBParaSite" id="MCU_003129-RA">
    <property type="protein sequence ID" value="MCU_003129-RA"/>
    <property type="gene ID" value="MCU_003129"/>
</dbReference>
<name>A0A0R3UI52_MESCO</name>
<evidence type="ECO:0000256" key="1">
    <source>
        <dbReference type="SAM" id="MobiDB-lite"/>
    </source>
</evidence>
<organism evidence="2 3">
    <name type="scientific">Mesocestoides corti</name>
    <name type="common">Flatworm</name>
    <dbReference type="NCBI Taxonomy" id="53468"/>
    <lineage>
        <taxon>Eukaryota</taxon>
        <taxon>Metazoa</taxon>
        <taxon>Spiralia</taxon>
        <taxon>Lophotrochozoa</taxon>
        <taxon>Platyhelminthes</taxon>
        <taxon>Cestoda</taxon>
        <taxon>Eucestoda</taxon>
        <taxon>Cyclophyllidea</taxon>
        <taxon>Mesocestoididae</taxon>
        <taxon>Mesocestoides</taxon>
    </lineage>
</organism>
<dbReference type="EMBL" id="UXSR01005323">
    <property type="protein sequence ID" value="VDD81069.1"/>
    <property type="molecule type" value="Genomic_DNA"/>
</dbReference>
<proteinExistence type="predicted"/>
<evidence type="ECO:0000313" key="3">
    <source>
        <dbReference type="Proteomes" id="UP000267029"/>
    </source>
</evidence>
<dbReference type="Proteomes" id="UP000267029">
    <property type="component" value="Unassembled WGS sequence"/>
</dbReference>
<dbReference type="AlphaFoldDB" id="A0A0R3UI52"/>
<gene>
    <name evidence="2" type="ORF">MCOS_LOCUS7072</name>
</gene>
<protein>
    <submittedName>
        <fullName evidence="4">FCH and double SH3 domains 2</fullName>
    </submittedName>
</protein>
<evidence type="ECO:0000313" key="2">
    <source>
        <dbReference type="EMBL" id="VDD81069.1"/>
    </source>
</evidence>
<sequence length="97" mass="10519">MPPSLLPRLPGYSECVLPPPPPFPGSDPPPRRRFYSAPGKLFDSTAPPATPFSPRPPTEENRRQGCGSIHSQDSLPPDYSTLEAPPNTLFKTPATQP</sequence>
<accession>A0A0R3UI52</accession>
<evidence type="ECO:0000313" key="4">
    <source>
        <dbReference type="WBParaSite" id="MCU_003129-RA"/>
    </source>
</evidence>
<feature type="region of interest" description="Disordered" evidence="1">
    <location>
        <begin position="1"/>
        <end position="97"/>
    </location>
</feature>